<reference evidence="7 8" key="1">
    <citation type="submission" date="2018-10" db="EMBL/GenBank/DDBJ databases">
        <title>Genomic Encyclopedia of Type Strains, Phase IV (KMG-IV): sequencing the most valuable type-strain genomes for metagenomic binning, comparative biology and taxonomic classification.</title>
        <authorList>
            <person name="Goeker M."/>
        </authorList>
    </citation>
    <scope>NUCLEOTIDE SEQUENCE [LARGE SCALE GENOMIC DNA]</scope>
    <source>
        <strain evidence="7 8">DSM 25080</strain>
    </source>
</reference>
<name>A0A3M0AD75_9GAMM</name>
<feature type="domain" description="RNA polymerase sigma factor 70 region 4 type 2" evidence="6">
    <location>
        <begin position="137"/>
        <end position="186"/>
    </location>
</feature>
<evidence type="ECO:0000256" key="1">
    <source>
        <dbReference type="ARBA" id="ARBA00010641"/>
    </source>
</evidence>
<dbReference type="Pfam" id="PF04542">
    <property type="entry name" value="Sigma70_r2"/>
    <property type="match status" value="1"/>
</dbReference>
<dbReference type="OrthoDB" id="9784272at2"/>
<keyword evidence="8" id="KW-1185">Reference proteome</keyword>
<evidence type="ECO:0000259" key="5">
    <source>
        <dbReference type="Pfam" id="PF04542"/>
    </source>
</evidence>
<dbReference type="GO" id="GO:0006352">
    <property type="term" value="P:DNA-templated transcription initiation"/>
    <property type="evidence" value="ECO:0007669"/>
    <property type="project" value="InterPro"/>
</dbReference>
<dbReference type="NCBIfam" id="TIGR02937">
    <property type="entry name" value="sigma70-ECF"/>
    <property type="match status" value="1"/>
</dbReference>
<dbReference type="AlphaFoldDB" id="A0A3M0AD75"/>
<dbReference type="InterPro" id="IPR013324">
    <property type="entry name" value="RNA_pol_sigma_r3/r4-like"/>
</dbReference>
<dbReference type="InterPro" id="IPR039425">
    <property type="entry name" value="RNA_pol_sigma-70-like"/>
</dbReference>
<comment type="caution">
    <text evidence="7">The sequence shown here is derived from an EMBL/GenBank/DDBJ whole genome shotgun (WGS) entry which is preliminary data.</text>
</comment>
<keyword evidence="2" id="KW-0805">Transcription regulation</keyword>
<feature type="domain" description="RNA polymerase sigma-70 region 2" evidence="5">
    <location>
        <begin position="40"/>
        <end position="107"/>
    </location>
</feature>
<comment type="similarity">
    <text evidence="1">Belongs to the sigma-70 factor family. ECF subfamily.</text>
</comment>
<dbReference type="Gene3D" id="1.10.1740.10">
    <property type="match status" value="1"/>
</dbReference>
<evidence type="ECO:0000259" key="6">
    <source>
        <dbReference type="Pfam" id="PF08281"/>
    </source>
</evidence>
<accession>A0A3M0AD75</accession>
<dbReference type="InterPro" id="IPR036388">
    <property type="entry name" value="WH-like_DNA-bd_sf"/>
</dbReference>
<sequence>MGILYGKGLITLVLPMDPNLNELMTRIANDRDRQAFSQLFNNIAPKLKAFLRKGGLSSENAEEIIQEALFTVWDRAAQFNSSKASATTWIYTIARNKKIDWLRKQGRQPMTSSELWPDLPDESAEIDPDSDLNLATVRKLLDNLTIEQRQVVYKTFFEAKSQSEIALDLDVPLGTVKSRLRLAMKKFENFMSVN</sequence>
<dbReference type="Proteomes" id="UP000267187">
    <property type="component" value="Unassembled WGS sequence"/>
</dbReference>
<dbReference type="SUPFAM" id="SSF88946">
    <property type="entry name" value="Sigma2 domain of RNA polymerase sigma factors"/>
    <property type="match status" value="1"/>
</dbReference>
<dbReference type="CDD" id="cd06171">
    <property type="entry name" value="Sigma70_r4"/>
    <property type="match status" value="1"/>
</dbReference>
<keyword evidence="3" id="KW-0731">Sigma factor</keyword>
<evidence type="ECO:0000313" key="7">
    <source>
        <dbReference type="EMBL" id="RMA82457.1"/>
    </source>
</evidence>
<dbReference type="Pfam" id="PF08281">
    <property type="entry name" value="Sigma70_r4_2"/>
    <property type="match status" value="1"/>
</dbReference>
<dbReference type="SUPFAM" id="SSF88659">
    <property type="entry name" value="Sigma3 and sigma4 domains of RNA polymerase sigma factors"/>
    <property type="match status" value="1"/>
</dbReference>
<protein>
    <submittedName>
        <fullName evidence="7">RNA polymerase sigma-70 factor (ECF subfamily)</fullName>
    </submittedName>
</protein>
<dbReference type="PANTHER" id="PTHR43133:SF62">
    <property type="entry name" value="RNA POLYMERASE SIGMA FACTOR SIGZ"/>
    <property type="match status" value="1"/>
</dbReference>
<evidence type="ECO:0000313" key="8">
    <source>
        <dbReference type="Proteomes" id="UP000267187"/>
    </source>
</evidence>
<proteinExistence type="inferred from homology"/>
<dbReference type="EMBL" id="REFJ01000001">
    <property type="protein sequence ID" value="RMA82457.1"/>
    <property type="molecule type" value="Genomic_DNA"/>
</dbReference>
<evidence type="ECO:0000256" key="4">
    <source>
        <dbReference type="ARBA" id="ARBA00023163"/>
    </source>
</evidence>
<gene>
    <name evidence="7" type="ORF">DFR27_0406</name>
</gene>
<organism evidence="7 8">
    <name type="scientific">Umboniibacter marinipuniceus</name>
    <dbReference type="NCBI Taxonomy" id="569599"/>
    <lineage>
        <taxon>Bacteria</taxon>
        <taxon>Pseudomonadati</taxon>
        <taxon>Pseudomonadota</taxon>
        <taxon>Gammaproteobacteria</taxon>
        <taxon>Cellvibrionales</taxon>
        <taxon>Cellvibrionaceae</taxon>
        <taxon>Umboniibacter</taxon>
    </lineage>
</organism>
<dbReference type="PANTHER" id="PTHR43133">
    <property type="entry name" value="RNA POLYMERASE ECF-TYPE SIGMA FACTO"/>
    <property type="match status" value="1"/>
</dbReference>
<evidence type="ECO:0000256" key="3">
    <source>
        <dbReference type="ARBA" id="ARBA00023082"/>
    </source>
</evidence>
<dbReference type="GO" id="GO:0003677">
    <property type="term" value="F:DNA binding"/>
    <property type="evidence" value="ECO:0007669"/>
    <property type="project" value="InterPro"/>
</dbReference>
<evidence type="ECO:0000256" key="2">
    <source>
        <dbReference type="ARBA" id="ARBA00023015"/>
    </source>
</evidence>
<dbReference type="Gene3D" id="1.10.10.10">
    <property type="entry name" value="Winged helix-like DNA-binding domain superfamily/Winged helix DNA-binding domain"/>
    <property type="match status" value="1"/>
</dbReference>
<dbReference type="InterPro" id="IPR013249">
    <property type="entry name" value="RNA_pol_sigma70_r4_t2"/>
</dbReference>
<dbReference type="InterPro" id="IPR014284">
    <property type="entry name" value="RNA_pol_sigma-70_dom"/>
</dbReference>
<dbReference type="GO" id="GO:0016987">
    <property type="term" value="F:sigma factor activity"/>
    <property type="evidence" value="ECO:0007669"/>
    <property type="project" value="UniProtKB-KW"/>
</dbReference>
<dbReference type="InterPro" id="IPR007627">
    <property type="entry name" value="RNA_pol_sigma70_r2"/>
</dbReference>
<dbReference type="InterPro" id="IPR013325">
    <property type="entry name" value="RNA_pol_sigma_r2"/>
</dbReference>
<keyword evidence="4" id="KW-0804">Transcription</keyword>